<dbReference type="AlphaFoldDB" id="A0A561XRT4"/>
<reference evidence="2 3" key="1">
    <citation type="journal article" date="2015" name="Stand. Genomic Sci.">
        <title>Genomic Encyclopedia of Bacterial and Archaeal Type Strains, Phase III: the genomes of soil and plant-associated and newly described type strains.</title>
        <authorList>
            <person name="Whitman W.B."/>
            <person name="Woyke T."/>
            <person name="Klenk H.P."/>
            <person name="Zhou Y."/>
            <person name="Lilburn T.G."/>
            <person name="Beck B.J."/>
            <person name="De Vos P."/>
            <person name="Vandamme P."/>
            <person name="Eisen J.A."/>
            <person name="Garrity G."/>
            <person name="Hugenholtz P."/>
            <person name="Kyrpides N.C."/>
        </authorList>
    </citation>
    <scope>NUCLEOTIDE SEQUENCE [LARGE SCALE GENOMIC DNA]</scope>
    <source>
        <strain evidence="2 3">DSM 64</strain>
    </source>
</reference>
<dbReference type="PANTHER" id="PTHR36573">
    <property type="entry name" value="INTERMEMBRANE PHOSPHOLIPID TRANSPORT SYSTEM BINDING PROTEIN MLAC"/>
    <property type="match status" value="1"/>
</dbReference>
<comment type="caution">
    <text evidence="2">The sequence shown here is derived from an EMBL/GenBank/DDBJ whole genome shotgun (WGS) entry which is preliminary data.</text>
</comment>
<evidence type="ECO:0000313" key="3">
    <source>
        <dbReference type="Proteomes" id="UP000321485"/>
    </source>
</evidence>
<dbReference type="PIRSF" id="PIRSF004649">
    <property type="entry name" value="MlaC"/>
    <property type="match status" value="1"/>
</dbReference>
<proteinExistence type="predicted"/>
<organism evidence="2 3">
    <name type="scientific">Acidovorax delafieldii</name>
    <name type="common">Pseudomonas delafieldii</name>
    <dbReference type="NCBI Taxonomy" id="47920"/>
    <lineage>
        <taxon>Bacteria</taxon>
        <taxon>Pseudomonadati</taxon>
        <taxon>Pseudomonadota</taxon>
        <taxon>Betaproteobacteria</taxon>
        <taxon>Burkholderiales</taxon>
        <taxon>Comamonadaceae</taxon>
        <taxon>Acidovorax</taxon>
    </lineage>
</organism>
<dbReference type="Pfam" id="PF05494">
    <property type="entry name" value="MlaC"/>
    <property type="match status" value="1"/>
</dbReference>
<protein>
    <submittedName>
        <fullName evidence="2">Phospholipid transport system substrate-binding protein</fullName>
    </submittedName>
</protein>
<accession>A0A561XRT4</accession>
<feature type="chain" id="PRO_5021968385" evidence="1">
    <location>
        <begin position="34"/>
        <end position="220"/>
    </location>
</feature>
<dbReference type="PANTHER" id="PTHR36573:SF1">
    <property type="entry name" value="INTERMEMBRANE PHOSPHOLIPID TRANSPORT SYSTEM BINDING PROTEIN MLAC"/>
    <property type="match status" value="1"/>
</dbReference>
<dbReference type="Proteomes" id="UP000321485">
    <property type="component" value="Unassembled WGS sequence"/>
</dbReference>
<gene>
    <name evidence="2" type="ORF">ATF69_0676</name>
</gene>
<dbReference type="InterPro" id="IPR008869">
    <property type="entry name" value="MlaC/ttg2D"/>
</dbReference>
<dbReference type="EMBL" id="VJWE01000011">
    <property type="protein sequence ID" value="TWG38810.1"/>
    <property type="molecule type" value="Genomic_DNA"/>
</dbReference>
<feature type="signal peptide" evidence="1">
    <location>
        <begin position="1"/>
        <end position="33"/>
    </location>
</feature>
<dbReference type="Gene3D" id="1.10.10.640">
    <property type="entry name" value="phospholipid-binding protein"/>
    <property type="match status" value="1"/>
</dbReference>
<keyword evidence="1" id="KW-0732">Signal</keyword>
<evidence type="ECO:0000256" key="1">
    <source>
        <dbReference type="SAM" id="SignalP"/>
    </source>
</evidence>
<dbReference type="Gene3D" id="3.10.450.50">
    <property type="match status" value="1"/>
</dbReference>
<sequence>MKAEKMMNRRSLGGAALCIAASAVLSLPLSALAADEAPDALIKRLSADVLNTVKSDKAIQAGDLSKVIALVDKTVMPNVNFRRMTAAAVGPGWRQATPEQQKRLQDEFKILLVRTYAGALAQVNDQSIQVKPLRAAAEDKDVLVRTEIVGRGDPIQLDYRLEKTPGDGAGWKIYNLNVLGVWLVETYRGQFAQEINAKGIDGLIETLAARNKTNAGTAKG</sequence>
<evidence type="ECO:0000313" key="2">
    <source>
        <dbReference type="EMBL" id="TWG38810.1"/>
    </source>
</evidence>
<name>A0A561XRT4_ACIDE</name>